<sequence length="607" mass="66544">MVAGTRPVVSPAQVELFMSEHFELGRDDVEVRLHRPDDFLLVFRRRIDADRVLHAEPPGNSVLRLTFRRWRREACAVSEPLQFKVLLDMKGIPGHLWEVDVAQRIVGTSCSIIQAAPDVETRRNMRTFTVAAWAVHPDLIPEEVVVIVPEKDAPFSPGNLFLRPEELIHTSKSTLRYRVSIEVREVQDWHETPDSSSDERREHGRSDDDESDQDGFPGAGNGGRSSKPWPRRHRFSPGNGPGGSTWPTAKGCDSVLGWWGHANGPCNYGHAWSADKTRKAAVPPQRWSQRGRPTRRETSASVGTTTAAGRPLRSVEDRDAPAEEDFLPSRHDTRVDPLMRWDPMRQESLKCMQTSGEIPVVSVFGRILSAVGARRSLGPSLETVTFPVTMPVVLEGADAASARAITVEQVKLVPGMSVHGPCSPVHRPGLPGTLVGGHAVSPTVLQAVVDSCDEGNANGAWSPQATRFVTTSRGSPPAQHDNVPLSDADFADLCTKPLPETVVITSPPRRKPRRTYQDSLLPRRSSRIAKKTKGRVSNPVVAAQNVLMRKLGILQPDAEPDAEAVQQYTDLMGTGLSESDAVAIDTIFPDHVPDDGELAGDDETVEV</sequence>
<dbReference type="PANTHER" id="PTHR33087">
    <property type="entry name" value="OS07G0539200 PROTEIN"/>
    <property type="match status" value="1"/>
</dbReference>
<gene>
    <name evidence="2" type="ORF">URODEC1_LOCUS88284</name>
</gene>
<dbReference type="PANTHER" id="PTHR33087:SF38">
    <property type="entry name" value="OS10G0201600 PROTEIN"/>
    <property type="match status" value="1"/>
</dbReference>
<feature type="region of interest" description="Disordered" evidence="1">
    <location>
        <begin position="188"/>
        <end position="247"/>
    </location>
</feature>
<feature type="region of interest" description="Disordered" evidence="1">
    <location>
        <begin position="277"/>
        <end position="323"/>
    </location>
</feature>
<keyword evidence="3" id="KW-1185">Reference proteome</keyword>
<feature type="compositionally biased region" description="Low complexity" evidence="1">
    <location>
        <begin position="299"/>
        <end position="309"/>
    </location>
</feature>
<reference evidence="3" key="1">
    <citation type="submission" date="2024-06" db="EMBL/GenBank/DDBJ databases">
        <authorList>
            <person name="Ryan C."/>
        </authorList>
    </citation>
    <scope>NUCLEOTIDE SEQUENCE [LARGE SCALE GENOMIC DNA]</scope>
</reference>
<protein>
    <submittedName>
        <fullName evidence="2">Uncharacterized protein</fullName>
    </submittedName>
</protein>
<organism evidence="2 3">
    <name type="scientific">Urochloa decumbens</name>
    <dbReference type="NCBI Taxonomy" id="240449"/>
    <lineage>
        <taxon>Eukaryota</taxon>
        <taxon>Viridiplantae</taxon>
        <taxon>Streptophyta</taxon>
        <taxon>Embryophyta</taxon>
        <taxon>Tracheophyta</taxon>
        <taxon>Spermatophyta</taxon>
        <taxon>Magnoliopsida</taxon>
        <taxon>Liliopsida</taxon>
        <taxon>Poales</taxon>
        <taxon>Poaceae</taxon>
        <taxon>PACMAD clade</taxon>
        <taxon>Panicoideae</taxon>
        <taxon>Panicodae</taxon>
        <taxon>Paniceae</taxon>
        <taxon>Melinidinae</taxon>
        <taxon>Urochloa</taxon>
    </lineage>
</organism>
<dbReference type="EMBL" id="OZ075144">
    <property type="protein sequence ID" value="CAL5044434.1"/>
    <property type="molecule type" value="Genomic_DNA"/>
</dbReference>
<proteinExistence type="predicted"/>
<dbReference type="AlphaFoldDB" id="A0ABC9DRU8"/>
<evidence type="ECO:0000313" key="2">
    <source>
        <dbReference type="EMBL" id="CAL5044434.1"/>
    </source>
</evidence>
<name>A0ABC9DRU8_9POAL</name>
<dbReference type="Proteomes" id="UP001497457">
    <property type="component" value="Chromosome 34rd"/>
</dbReference>
<evidence type="ECO:0000313" key="3">
    <source>
        <dbReference type="Proteomes" id="UP001497457"/>
    </source>
</evidence>
<feature type="compositionally biased region" description="Basic and acidic residues" evidence="1">
    <location>
        <begin position="188"/>
        <end position="206"/>
    </location>
</feature>
<dbReference type="InterPro" id="IPR053253">
    <property type="entry name" value="Sex_diff_modulator"/>
</dbReference>
<feature type="compositionally biased region" description="Basic and acidic residues" evidence="1">
    <location>
        <begin position="313"/>
        <end position="323"/>
    </location>
</feature>
<reference evidence="2 3" key="2">
    <citation type="submission" date="2024-10" db="EMBL/GenBank/DDBJ databases">
        <authorList>
            <person name="Ryan C."/>
        </authorList>
    </citation>
    <scope>NUCLEOTIDE SEQUENCE [LARGE SCALE GENOMIC DNA]</scope>
</reference>
<evidence type="ECO:0000256" key="1">
    <source>
        <dbReference type="SAM" id="MobiDB-lite"/>
    </source>
</evidence>
<accession>A0ABC9DRU8</accession>